<feature type="binding site" evidence="12">
    <location>
        <position position="316"/>
    </location>
    <ligand>
        <name>K(+)</name>
        <dbReference type="ChEBI" id="CHEBI:29103"/>
    </ligand>
</feature>
<keyword evidence="5" id="KW-0997">Cell inner membrane</keyword>
<comment type="caution">
    <text evidence="14">The sequence shown here is derived from an EMBL/GenBank/DDBJ whole genome shotgun (WGS) entry which is preliminary data.</text>
</comment>
<dbReference type="AlphaFoldDB" id="A0A0W0GGR6"/>
<feature type="binding site" evidence="12">
    <location>
        <position position="433"/>
    </location>
    <ligand>
        <name>K(+)</name>
        <dbReference type="ChEBI" id="CHEBI:29103"/>
    </ligand>
</feature>
<feature type="transmembrane region" description="Helical" evidence="13">
    <location>
        <begin position="69"/>
        <end position="90"/>
    </location>
</feature>
<feature type="binding site" evidence="12">
    <location>
        <position position="219"/>
    </location>
    <ligand>
        <name>K(+)</name>
        <dbReference type="ChEBI" id="CHEBI:29103"/>
    </ligand>
</feature>
<feature type="transmembrane region" description="Helical" evidence="13">
    <location>
        <begin position="238"/>
        <end position="258"/>
    </location>
</feature>
<keyword evidence="6" id="KW-0633">Potassium transport</keyword>
<dbReference type="GO" id="GO:0015379">
    <property type="term" value="F:potassium:chloride symporter activity"/>
    <property type="evidence" value="ECO:0007669"/>
    <property type="project" value="InterPro"/>
</dbReference>
<feature type="binding site" evidence="12">
    <location>
        <position position="110"/>
    </location>
    <ligand>
        <name>K(+)</name>
        <dbReference type="ChEBI" id="CHEBI:29103"/>
    </ligand>
</feature>
<keyword evidence="10" id="KW-0406">Ion transport</keyword>
<evidence type="ECO:0000256" key="8">
    <source>
        <dbReference type="ARBA" id="ARBA00022958"/>
    </source>
</evidence>
<comment type="subcellular location">
    <subcellularLocation>
        <location evidence="1">Cell inner membrane</location>
        <topology evidence="1">Multi-pass membrane protein</topology>
    </subcellularLocation>
</comment>
<sequence length="483" mass="52009">MSYISIVHYLGLLLSLVGGVMAVPAIFGLVQHDAAGGALTAAAEITIICGGLAYFFTRKGRRPVTQREALVIVVAAWFAVSAFGALPYYFSGALPTYLDSVFETMSGFTTTGATVMTHIGDQPDSILLWRSLTQWLGGMGIIMLFVALFPLLGIGAAQMAEAEMTGEKGERLTSRITSTAKALWLIYFGFTLLCFGALLWAGLPLFDSVNISLTTLPSGGFAPVDLSIEEYASVPVQLIVNFFMFIAGVNFALFYYVFMKGRPGKLFRNPEFKLYAALLAAASIVLALDLTFHNIYPIGDALRQGAFQATTIMTSTGYSSANFDEWPHLSRALLLILMVIGGSAGSTAGGLKVIRSLILFKYTYRRIILAYNPNAVIPIKVGGIVLPEKTISRTVGMTVAFFAAMWGGFLTMSALGLNFETALSSVATCLGNVGPGLAGVGPYQNFAWIPGLGKIVLIIMMLAGRLELFTLLILLTPAFWRRY</sequence>
<dbReference type="STRING" id="1217799.DEALK_05880"/>
<dbReference type="GO" id="GO:0046872">
    <property type="term" value="F:metal ion binding"/>
    <property type="evidence" value="ECO:0007669"/>
    <property type="project" value="UniProtKB-KW"/>
</dbReference>
<gene>
    <name evidence="14" type="ORF">DEALK_05880</name>
</gene>
<proteinExistence type="inferred from homology"/>
<evidence type="ECO:0000256" key="2">
    <source>
        <dbReference type="ARBA" id="ARBA00009137"/>
    </source>
</evidence>
<name>A0A0W0GGR6_9CHLR</name>
<dbReference type="EMBL" id="LFDV01000002">
    <property type="protein sequence ID" value="KTB47743.1"/>
    <property type="molecule type" value="Genomic_DNA"/>
</dbReference>
<comment type="similarity">
    <text evidence="2">Belongs to the TrkH potassium transport family.</text>
</comment>
<dbReference type="InterPro" id="IPR003445">
    <property type="entry name" value="Cat_transpt"/>
</dbReference>
<feature type="transmembrane region" description="Helical" evidence="13">
    <location>
        <begin position="38"/>
        <end position="57"/>
    </location>
</feature>
<dbReference type="RefSeq" id="WP_058438505.1">
    <property type="nucleotide sequence ID" value="NZ_KQ758903.1"/>
</dbReference>
<dbReference type="InterPro" id="IPR004772">
    <property type="entry name" value="TrkH"/>
</dbReference>
<evidence type="ECO:0000313" key="14">
    <source>
        <dbReference type="EMBL" id="KTB47743.1"/>
    </source>
</evidence>
<evidence type="ECO:0000256" key="4">
    <source>
        <dbReference type="ARBA" id="ARBA00022475"/>
    </source>
</evidence>
<feature type="binding site" evidence="12">
    <location>
        <position position="432"/>
    </location>
    <ligand>
        <name>K(+)</name>
        <dbReference type="ChEBI" id="CHEBI:29103"/>
    </ligand>
</feature>
<evidence type="ECO:0000256" key="6">
    <source>
        <dbReference type="ARBA" id="ARBA00022538"/>
    </source>
</evidence>
<keyword evidence="15" id="KW-1185">Reference proteome</keyword>
<feature type="transmembrane region" description="Helical" evidence="13">
    <location>
        <begin position="182"/>
        <end position="203"/>
    </location>
</feature>
<dbReference type="PANTHER" id="PTHR32024">
    <property type="entry name" value="TRK SYSTEM POTASSIUM UPTAKE PROTEIN TRKG-RELATED"/>
    <property type="match status" value="1"/>
</dbReference>
<evidence type="ECO:0000256" key="12">
    <source>
        <dbReference type="PIRSR" id="PIRSR006247-1"/>
    </source>
</evidence>
<dbReference type="OrthoDB" id="9810952at2"/>
<accession>A0A0W0GGR6</accession>
<reference evidence="14 15" key="1">
    <citation type="submission" date="2015-06" db="EMBL/GenBank/DDBJ databases">
        <title>Genome sequence of the organohalide-respiring Dehalogenimonas alkenigignens type strain (IP3-3T).</title>
        <authorList>
            <person name="Key T.A."/>
            <person name="Richmond D.P."/>
            <person name="Bowman K.S."/>
            <person name="Cho Y.-J."/>
            <person name="Chun J."/>
            <person name="da Costa M.S."/>
            <person name="Rainey F.A."/>
            <person name="Moe W.M."/>
        </authorList>
    </citation>
    <scope>NUCLEOTIDE SEQUENCE [LARGE SCALE GENOMIC DNA]</scope>
    <source>
        <strain evidence="14 15">IP3-3</strain>
    </source>
</reference>
<organism evidence="14 15">
    <name type="scientific">Dehalogenimonas alkenigignens</name>
    <dbReference type="NCBI Taxonomy" id="1217799"/>
    <lineage>
        <taxon>Bacteria</taxon>
        <taxon>Bacillati</taxon>
        <taxon>Chloroflexota</taxon>
        <taxon>Dehalococcoidia</taxon>
        <taxon>Dehalococcoidales</taxon>
        <taxon>Dehalococcoidaceae</taxon>
        <taxon>Dehalogenimonas</taxon>
    </lineage>
</organism>
<dbReference type="Proteomes" id="UP000053947">
    <property type="component" value="Unassembled WGS sequence"/>
</dbReference>
<evidence type="ECO:0000256" key="9">
    <source>
        <dbReference type="ARBA" id="ARBA00022989"/>
    </source>
</evidence>
<dbReference type="PANTHER" id="PTHR32024:SF2">
    <property type="entry name" value="TRK SYSTEM POTASSIUM UPTAKE PROTEIN TRKG-RELATED"/>
    <property type="match status" value="1"/>
</dbReference>
<keyword evidence="8 12" id="KW-0630">Potassium</keyword>
<keyword evidence="11 13" id="KW-0472">Membrane</keyword>
<feature type="transmembrane region" description="Helical" evidence="13">
    <location>
        <begin position="455"/>
        <end position="480"/>
    </location>
</feature>
<dbReference type="GO" id="GO:0005886">
    <property type="term" value="C:plasma membrane"/>
    <property type="evidence" value="ECO:0007669"/>
    <property type="project" value="UniProtKB-SubCell"/>
</dbReference>
<dbReference type="PATRIC" id="fig|1217799.6.peg.605"/>
<keyword evidence="7 13" id="KW-0812">Transmembrane</keyword>
<feature type="transmembrane region" description="Helical" evidence="13">
    <location>
        <begin position="332"/>
        <end position="354"/>
    </location>
</feature>
<keyword evidence="4" id="KW-1003">Cell membrane</keyword>
<feature type="transmembrane region" description="Helical" evidence="13">
    <location>
        <begin position="135"/>
        <end position="161"/>
    </location>
</feature>
<dbReference type="Pfam" id="PF02386">
    <property type="entry name" value="TrkH"/>
    <property type="match status" value="1"/>
</dbReference>
<protein>
    <submittedName>
        <fullName evidence="14">Trk-type K+ transport system, membrane component</fullName>
    </submittedName>
</protein>
<evidence type="ECO:0000256" key="7">
    <source>
        <dbReference type="ARBA" id="ARBA00022692"/>
    </source>
</evidence>
<dbReference type="PIRSF" id="PIRSF006247">
    <property type="entry name" value="TrkH"/>
    <property type="match status" value="1"/>
</dbReference>
<evidence type="ECO:0000256" key="1">
    <source>
        <dbReference type="ARBA" id="ARBA00004429"/>
    </source>
</evidence>
<feature type="transmembrane region" description="Helical" evidence="13">
    <location>
        <begin position="395"/>
        <end position="417"/>
    </location>
</feature>
<evidence type="ECO:0000256" key="10">
    <source>
        <dbReference type="ARBA" id="ARBA00023065"/>
    </source>
</evidence>
<keyword evidence="12" id="KW-0479">Metal-binding</keyword>
<evidence type="ECO:0000256" key="5">
    <source>
        <dbReference type="ARBA" id="ARBA00022519"/>
    </source>
</evidence>
<feature type="transmembrane region" description="Helical" evidence="13">
    <location>
        <begin position="274"/>
        <end position="296"/>
    </location>
</feature>
<keyword evidence="3" id="KW-0813">Transport</keyword>
<evidence type="ECO:0000256" key="3">
    <source>
        <dbReference type="ARBA" id="ARBA00022448"/>
    </source>
</evidence>
<feature type="binding site" evidence="12">
    <location>
        <position position="111"/>
    </location>
    <ligand>
        <name>K(+)</name>
        <dbReference type="ChEBI" id="CHEBI:29103"/>
    </ligand>
</feature>
<keyword evidence="9 13" id="KW-1133">Transmembrane helix</keyword>
<evidence type="ECO:0000313" key="15">
    <source>
        <dbReference type="Proteomes" id="UP000053947"/>
    </source>
</evidence>
<evidence type="ECO:0000256" key="13">
    <source>
        <dbReference type="SAM" id="Phobius"/>
    </source>
</evidence>
<evidence type="ECO:0000256" key="11">
    <source>
        <dbReference type="ARBA" id="ARBA00023136"/>
    </source>
</evidence>